<dbReference type="GO" id="GO:0006811">
    <property type="term" value="P:monoatomic ion transport"/>
    <property type="evidence" value="ECO:0007669"/>
    <property type="project" value="UniProtKB-KW"/>
</dbReference>
<keyword evidence="5 7" id="KW-0406">Ion transport</keyword>
<comment type="subcellular location">
    <subcellularLocation>
        <location evidence="1">Membrane</location>
        <topology evidence="1">Single-pass membrane protein</topology>
    </subcellularLocation>
</comment>
<evidence type="ECO:0000256" key="6">
    <source>
        <dbReference type="ARBA" id="ARBA00023136"/>
    </source>
</evidence>
<dbReference type="GO" id="GO:0099106">
    <property type="term" value="F:ion channel regulator activity"/>
    <property type="evidence" value="ECO:0007669"/>
    <property type="project" value="InterPro"/>
</dbReference>
<keyword evidence="7" id="KW-1133">Transmembrane helix</keyword>
<reference evidence="8" key="2">
    <citation type="submission" date="2025-09" db="UniProtKB">
        <authorList>
            <consortium name="Ensembl"/>
        </authorList>
    </citation>
    <scope>IDENTIFICATION</scope>
</reference>
<proteinExistence type="inferred from homology"/>
<evidence type="ECO:0000256" key="5">
    <source>
        <dbReference type="ARBA" id="ARBA00023065"/>
    </source>
</evidence>
<evidence type="ECO:0000313" key="8">
    <source>
        <dbReference type="Ensembl" id="ENSSDAP00000005822.1"/>
    </source>
</evidence>
<dbReference type="AlphaFoldDB" id="A0A8C9ULV1"/>
<keyword evidence="3 7" id="KW-0813">Transport</keyword>
<evidence type="ECO:0000256" key="3">
    <source>
        <dbReference type="ARBA" id="ARBA00022448"/>
    </source>
</evidence>
<evidence type="ECO:0000256" key="4">
    <source>
        <dbReference type="ARBA" id="ARBA00022692"/>
    </source>
</evidence>
<dbReference type="Ensembl" id="ENSSDAT00000006663.1">
    <property type="protein sequence ID" value="ENSSDAP00000005822.1"/>
    <property type="gene ID" value="ENSSDAG00000005432.1"/>
</dbReference>
<dbReference type="Pfam" id="PF02038">
    <property type="entry name" value="ATP1G1_PLM_MAT8"/>
    <property type="match status" value="1"/>
</dbReference>
<organism evidence="8 9">
    <name type="scientific">Spermophilus dauricus</name>
    <name type="common">Daurian ground squirrel</name>
    <dbReference type="NCBI Taxonomy" id="99837"/>
    <lineage>
        <taxon>Eukaryota</taxon>
        <taxon>Metazoa</taxon>
        <taxon>Chordata</taxon>
        <taxon>Craniata</taxon>
        <taxon>Vertebrata</taxon>
        <taxon>Euteleostomi</taxon>
        <taxon>Mammalia</taxon>
        <taxon>Eutheria</taxon>
        <taxon>Euarchontoglires</taxon>
        <taxon>Glires</taxon>
        <taxon>Rodentia</taxon>
        <taxon>Sciuromorpha</taxon>
        <taxon>Sciuridae</taxon>
        <taxon>Xerinae</taxon>
        <taxon>Marmotini</taxon>
        <taxon>Spermophilus</taxon>
    </lineage>
</organism>
<dbReference type="GO" id="GO:0043269">
    <property type="term" value="P:regulation of monoatomic ion transport"/>
    <property type="evidence" value="ECO:0007669"/>
    <property type="project" value="InterPro"/>
</dbReference>
<evidence type="ECO:0000256" key="1">
    <source>
        <dbReference type="ARBA" id="ARBA00004167"/>
    </source>
</evidence>
<comment type="similarity">
    <text evidence="2 7">Belongs to the FXYD family.</text>
</comment>
<protein>
    <recommendedName>
        <fullName evidence="7">FXYD domain-containing ion transport regulator</fullName>
    </recommendedName>
</protein>
<keyword evidence="4 7" id="KW-0812">Transmembrane</keyword>
<keyword evidence="9" id="KW-1185">Reference proteome</keyword>
<dbReference type="CDD" id="cd20318">
    <property type="entry name" value="FXYD2"/>
    <property type="match status" value="1"/>
</dbReference>
<sequence>QCKHSSDRSDTCWETGPLLLRLSPGPGSHPSGGHAHCVDEEPNYETVRNGGLIFAGLAFVVGLIILLSKCRWPCVGSGVQVSEDML</sequence>
<feature type="transmembrane region" description="Helical" evidence="7">
    <location>
        <begin position="50"/>
        <end position="67"/>
    </location>
</feature>
<keyword evidence="6 7" id="KW-0472">Membrane</keyword>
<evidence type="ECO:0000313" key="9">
    <source>
        <dbReference type="Proteomes" id="UP000694422"/>
    </source>
</evidence>
<dbReference type="InterPro" id="IPR047282">
    <property type="entry name" value="ATNG"/>
</dbReference>
<reference evidence="8" key="1">
    <citation type="submission" date="2025-08" db="UniProtKB">
        <authorList>
            <consortium name="Ensembl"/>
        </authorList>
    </citation>
    <scope>IDENTIFICATION</scope>
</reference>
<accession>A0A8C9ULV1</accession>
<dbReference type="Proteomes" id="UP000694422">
    <property type="component" value="Unplaced"/>
</dbReference>
<evidence type="ECO:0000256" key="7">
    <source>
        <dbReference type="RuleBase" id="RU364131"/>
    </source>
</evidence>
<dbReference type="GO" id="GO:0016020">
    <property type="term" value="C:membrane"/>
    <property type="evidence" value="ECO:0007669"/>
    <property type="project" value="UniProtKB-SubCell"/>
</dbReference>
<dbReference type="InterPro" id="IPR000272">
    <property type="entry name" value="Ion-transport_regulator_FXYD"/>
</dbReference>
<dbReference type="Gene3D" id="1.20.5.780">
    <property type="entry name" value="Single helix bin"/>
    <property type="match status" value="1"/>
</dbReference>
<evidence type="ECO:0000256" key="2">
    <source>
        <dbReference type="ARBA" id="ARBA00005948"/>
    </source>
</evidence>
<name>A0A8C9ULV1_SPEDA</name>